<evidence type="ECO:0000313" key="2">
    <source>
        <dbReference type="EMBL" id="SAK81406.1"/>
    </source>
</evidence>
<dbReference type="STRING" id="1777141.AWB80_05209"/>
<proteinExistence type="predicted"/>
<reference evidence="2" key="1">
    <citation type="submission" date="2016-01" db="EMBL/GenBank/DDBJ databases">
        <authorList>
            <person name="Peeters C."/>
        </authorList>
    </citation>
    <scope>NUCLEOTIDE SEQUENCE [LARGE SCALE GENOMIC DNA]</scope>
    <source>
        <strain evidence="2">LMG 29323</strain>
    </source>
</reference>
<dbReference type="PANTHER" id="PTHR43135">
    <property type="entry name" value="ALPHA-D-RIBOSE 1-METHYLPHOSPHONATE 5-TRIPHOSPHATE DIPHOSPHATASE"/>
    <property type="match status" value="1"/>
</dbReference>
<dbReference type="Proteomes" id="UP000054911">
    <property type="component" value="Unassembled WGS sequence"/>
</dbReference>
<sequence>MNALKFEIEVGEEMVAGFAKKGLTQVRPSTTRDRGEGPFGRLVLRGATVIDGTGAPPFGPADIVIEDGRITELAVVGVPHKPVNPDRRPARGDREIDCHGKYVSPGFIDSHAHIGTPFHAENGEMLPADYIYKLWLAHGVTSVRETGCMNGLAWTCEQKAASEVNRIAAPHLYPYVYFPAVNDYLKTIYRPDDGREWLRQARDKGAEGVKFFGAPPAIMQAALDECAKLGLRTCCHHAQLTVGSMNALKTARWGLTSTEHSYGIPETLFEGRSLQSIADDYDYDDEYLRFSTAGQTFLQAAQPGSQKWNDVLHAFLETGHTFVPTLNVYDGNRDVMRARRAEWHDSYTDNTTWKYFQPQRGGHGAYFYRWSVKNEVEWRETYRIFMHFLNDYKNLGGRVCPGSDSGFMYQIYGFGYVRELELLQEAGFLPMEVLRAGTAHAADLLGIGEETGVLEVGRRADVLVHRENPLADFKLLYGTGATRLNDELGAVEQKRALEYTIRSGILFDVDELLGDVRAMVAATWKNGETPYSHATEQSK</sequence>
<comment type="caution">
    <text evidence="2">The sequence shown here is derived from an EMBL/GenBank/DDBJ whole genome shotgun (WGS) entry which is preliminary data.</text>
</comment>
<dbReference type="Gene3D" id="3.20.20.140">
    <property type="entry name" value="Metal-dependent hydrolases"/>
    <property type="match status" value="2"/>
</dbReference>
<evidence type="ECO:0000259" key="1">
    <source>
        <dbReference type="Pfam" id="PF01979"/>
    </source>
</evidence>
<dbReference type="PANTHER" id="PTHR43135:SF3">
    <property type="entry name" value="ALPHA-D-RIBOSE 1-METHYLPHOSPHONATE 5-TRIPHOSPHATE DIPHOSPHATASE"/>
    <property type="match status" value="1"/>
</dbReference>
<dbReference type="GO" id="GO:0016810">
    <property type="term" value="F:hydrolase activity, acting on carbon-nitrogen (but not peptide) bonds"/>
    <property type="evidence" value="ECO:0007669"/>
    <property type="project" value="InterPro"/>
</dbReference>
<dbReference type="OrthoDB" id="9782972at2"/>
<name>A0A158CHP8_9BURK</name>
<dbReference type="InterPro" id="IPR006680">
    <property type="entry name" value="Amidohydro-rel"/>
</dbReference>
<accession>A0A158CHP8</accession>
<dbReference type="InterPro" id="IPR051781">
    <property type="entry name" value="Metallo-dep_Hydrolase"/>
</dbReference>
<dbReference type="EMBL" id="FCOE02000020">
    <property type="protein sequence ID" value="SAK81406.1"/>
    <property type="molecule type" value="Genomic_DNA"/>
</dbReference>
<gene>
    <name evidence="2" type="ORF">AWB80_05209</name>
</gene>
<protein>
    <submittedName>
        <fullName evidence="2">Dihydroorotase</fullName>
    </submittedName>
</protein>
<dbReference type="AlphaFoldDB" id="A0A158CHP8"/>
<dbReference type="SUPFAM" id="SSF51556">
    <property type="entry name" value="Metallo-dependent hydrolases"/>
    <property type="match status" value="1"/>
</dbReference>
<feature type="domain" description="Amidohydrolase-related" evidence="1">
    <location>
        <begin position="424"/>
        <end position="473"/>
    </location>
</feature>
<dbReference type="RefSeq" id="WP_061177579.1">
    <property type="nucleotide sequence ID" value="NZ_FCOE02000020.1"/>
</dbReference>
<dbReference type="InterPro" id="IPR011059">
    <property type="entry name" value="Metal-dep_hydrolase_composite"/>
</dbReference>
<dbReference type="Gene3D" id="2.30.40.10">
    <property type="entry name" value="Urease, subunit C, domain 1"/>
    <property type="match status" value="1"/>
</dbReference>
<dbReference type="SUPFAM" id="SSF51338">
    <property type="entry name" value="Composite domain of metallo-dependent hydrolases"/>
    <property type="match status" value="1"/>
</dbReference>
<keyword evidence="3" id="KW-1185">Reference proteome</keyword>
<organism evidence="2 3">
    <name type="scientific">Caballeronia pedi</name>
    <dbReference type="NCBI Taxonomy" id="1777141"/>
    <lineage>
        <taxon>Bacteria</taxon>
        <taxon>Pseudomonadati</taxon>
        <taxon>Pseudomonadota</taxon>
        <taxon>Betaproteobacteria</taxon>
        <taxon>Burkholderiales</taxon>
        <taxon>Burkholderiaceae</taxon>
        <taxon>Caballeronia</taxon>
    </lineage>
</organism>
<dbReference type="Pfam" id="PF01979">
    <property type="entry name" value="Amidohydro_1"/>
    <property type="match status" value="1"/>
</dbReference>
<dbReference type="InterPro" id="IPR032466">
    <property type="entry name" value="Metal_Hydrolase"/>
</dbReference>
<evidence type="ECO:0000313" key="3">
    <source>
        <dbReference type="Proteomes" id="UP000054911"/>
    </source>
</evidence>